<gene>
    <name evidence="1" type="ORF">LP422_15685</name>
</gene>
<dbReference type="Proteomes" id="UP001059663">
    <property type="component" value="Chromosome"/>
</dbReference>
<evidence type="ECO:0000313" key="2">
    <source>
        <dbReference type="Proteomes" id="UP001059663"/>
    </source>
</evidence>
<name>A0AC61U227_9MICO</name>
<protein>
    <submittedName>
        <fullName evidence="1">Sugar transferase</fullName>
    </submittedName>
</protein>
<sequence>MVGPARLVHPDVGAGRAALRPLRGMLAVTDLLVILWATFGAQVVRFGIDGRGSDVAASADSFTLSYTTFSAGLALVWWLALRVNGAYEAHIPGHGAAEYRIIAEATLWVFAAVAMLAFALKVDSARGYILLALPAGIVGLWVARRLWRTRLGGRRVAGDLSHDVLVVGHESSAHQLVRVFAAVPEAGYRVIGVCGASEGRAIEGIPVLGRERDAGRVAIELGVDVVACADGHGLGSTGLRRLGWALEGSGIDLVVSPGLTEIAGPRVLTRPVAGLPLLHVEAPTFSGPKLAMKSIIDWIGALLLAVAFSPVLLVVAALIKLHDGGPVFFRQERVGSDGQTFLMTKFRSMDVDAEDRLEDLRRAQVSDRDRGVLFKLEDDPRVTPIGRFIRRYSIDELPQLFDVLAGKMSLVGPRPPLPAEVSQYDGDVRRRLLVRPGMTGLWQINGRSDLSWEESVRFDLYYVENWSVARDMIILWRTIAAVVAKDGAY</sequence>
<evidence type="ECO:0000313" key="1">
    <source>
        <dbReference type="EMBL" id="UUZ44060.1"/>
    </source>
</evidence>
<proteinExistence type="predicted"/>
<keyword evidence="1" id="KW-0808">Transferase</keyword>
<organism evidence="1 2">
    <name type="scientific">Janibacter limosus</name>
    <dbReference type="NCBI Taxonomy" id="53458"/>
    <lineage>
        <taxon>Bacteria</taxon>
        <taxon>Bacillati</taxon>
        <taxon>Actinomycetota</taxon>
        <taxon>Actinomycetes</taxon>
        <taxon>Micrococcales</taxon>
        <taxon>Intrasporangiaceae</taxon>
        <taxon>Janibacter</taxon>
    </lineage>
</organism>
<accession>A0AC61U227</accession>
<reference evidence="1" key="1">
    <citation type="submission" date="2021-11" db="EMBL/GenBank/DDBJ databases">
        <title>Study of the species diversity of bacterial strains isolated from a unique natural object - Shulgan-Tash cave (Bashkiria).</title>
        <authorList>
            <person name="Sazanova A.L."/>
            <person name="Chirak E.R."/>
            <person name="Safronova V.I."/>
        </authorList>
    </citation>
    <scope>NUCLEOTIDE SEQUENCE</scope>
    <source>
        <strain evidence="1">P1</strain>
    </source>
</reference>
<dbReference type="EMBL" id="CP087977">
    <property type="protein sequence ID" value="UUZ44060.1"/>
    <property type="molecule type" value="Genomic_DNA"/>
</dbReference>